<dbReference type="InterPro" id="IPR000838">
    <property type="entry name" value="RNA_pol_sigma70_ECF_CS"/>
</dbReference>
<dbReference type="InterPro" id="IPR013325">
    <property type="entry name" value="RNA_pol_sigma_r2"/>
</dbReference>
<dbReference type="SUPFAM" id="SSF88659">
    <property type="entry name" value="Sigma3 and sigma4 domains of RNA polymerase sigma factors"/>
    <property type="match status" value="1"/>
</dbReference>
<sequence>MTDGPPPVDGGALLAAIATRGDREAFAALFGHFAPRVKGYLLRLGLPNAQAEELAQETMLTVWRRAEQFDPASGAAAAWIFTIARNLRIDAVRRDRLAPRLELTAEERTPPPPADAVIQSAQHTERVRAALARLPAEQAEVVRLSFYDDRPHAEIERALGIPLGTVKSRLRLAMTRLRTLLDDIR</sequence>
<name>A0A9X9WZ67_9PROT</name>
<proteinExistence type="inferred from homology"/>
<dbReference type="GO" id="GO:0003677">
    <property type="term" value="F:DNA binding"/>
    <property type="evidence" value="ECO:0007669"/>
    <property type="project" value="UniProtKB-KW"/>
</dbReference>
<comment type="caution">
    <text evidence="9">The sequence shown here is derived from an EMBL/GenBank/DDBJ whole genome shotgun (WGS) entry which is preliminary data.</text>
</comment>
<dbReference type="GO" id="GO:0006352">
    <property type="term" value="P:DNA-templated transcription initiation"/>
    <property type="evidence" value="ECO:0007669"/>
    <property type="project" value="InterPro"/>
</dbReference>
<reference evidence="9" key="2">
    <citation type="journal article" date="2021" name="Syst. Appl. Microbiol.">
        <title>Roseomonas hellenica sp. nov., isolated from roots of wild-growing Alkanna tinctoria.</title>
        <authorList>
            <person name="Rat A."/>
            <person name="Naranjo H.D."/>
            <person name="Lebbe L."/>
            <person name="Cnockaert M."/>
            <person name="Krigas N."/>
            <person name="Grigoriadou K."/>
            <person name="Maloupa E."/>
            <person name="Willems A."/>
        </authorList>
    </citation>
    <scope>NUCLEOTIDE SEQUENCE</scope>
    <source>
        <strain evidence="9">LMG 31231</strain>
    </source>
</reference>
<keyword evidence="4 6" id="KW-0238">DNA-binding</keyword>
<dbReference type="EMBL" id="JAAEDM010000041">
    <property type="protein sequence ID" value="MBR0672446.1"/>
    <property type="molecule type" value="Genomic_DNA"/>
</dbReference>
<dbReference type="CDD" id="cd06171">
    <property type="entry name" value="Sigma70_r4"/>
    <property type="match status" value="1"/>
</dbReference>
<dbReference type="InterPro" id="IPR014284">
    <property type="entry name" value="RNA_pol_sigma-70_dom"/>
</dbReference>
<feature type="domain" description="RNA polymerase sigma-70 region 2" evidence="7">
    <location>
        <begin position="29"/>
        <end position="96"/>
    </location>
</feature>
<evidence type="ECO:0000313" key="10">
    <source>
        <dbReference type="Proteomes" id="UP001138751"/>
    </source>
</evidence>
<keyword evidence="3 6" id="KW-0731">Sigma factor</keyword>
<dbReference type="Pfam" id="PF04542">
    <property type="entry name" value="Sigma70_r2"/>
    <property type="match status" value="1"/>
</dbReference>
<dbReference type="Gene3D" id="1.10.1740.10">
    <property type="match status" value="1"/>
</dbReference>
<dbReference type="Proteomes" id="UP001138751">
    <property type="component" value="Unassembled WGS sequence"/>
</dbReference>
<dbReference type="GO" id="GO:0016987">
    <property type="term" value="F:sigma factor activity"/>
    <property type="evidence" value="ECO:0007669"/>
    <property type="project" value="UniProtKB-KW"/>
</dbReference>
<organism evidence="9 10">
    <name type="scientific">Neoroseomonas soli</name>
    <dbReference type="NCBI Taxonomy" id="1081025"/>
    <lineage>
        <taxon>Bacteria</taxon>
        <taxon>Pseudomonadati</taxon>
        <taxon>Pseudomonadota</taxon>
        <taxon>Alphaproteobacteria</taxon>
        <taxon>Acetobacterales</taxon>
        <taxon>Acetobacteraceae</taxon>
        <taxon>Neoroseomonas</taxon>
    </lineage>
</organism>
<evidence type="ECO:0000256" key="1">
    <source>
        <dbReference type="ARBA" id="ARBA00010641"/>
    </source>
</evidence>
<comment type="similarity">
    <text evidence="1 6">Belongs to the sigma-70 factor family. ECF subfamily.</text>
</comment>
<evidence type="ECO:0000256" key="6">
    <source>
        <dbReference type="RuleBase" id="RU000716"/>
    </source>
</evidence>
<dbReference type="AlphaFoldDB" id="A0A9X9WZ67"/>
<dbReference type="InterPro" id="IPR039425">
    <property type="entry name" value="RNA_pol_sigma-70-like"/>
</dbReference>
<evidence type="ECO:0000256" key="3">
    <source>
        <dbReference type="ARBA" id="ARBA00023082"/>
    </source>
</evidence>
<dbReference type="InterPro" id="IPR036388">
    <property type="entry name" value="WH-like_DNA-bd_sf"/>
</dbReference>
<evidence type="ECO:0000256" key="4">
    <source>
        <dbReference type="ARBA" id="ARBA00023125"/>
    </source>
</evidence>
<protein>
    <recommendedName>
        <fullName evidence="6">RNA polymerase sigma factor</fullName>
    </recommendedName>
</protein>
<evidence type="ECO:0000256" key="5">
    <source>
        <dbReference type="ARBA" id="ARBA00023163"/>
    </source>
</evidence>
<keyword evidence="10" id="KW-1185">Reference proteome</keyword>
<evidence type="ECO:0000256" key="2">
    <source>
        <dbReference type="ARBA" id="ARBA00023015"/>
    </source>
</evidence>
<dbReference type="InterPro" id="IPR013249">
    <property type="entry name" value="RNA_pol_sigma70_r4_t2"/>
</dbReference>
<dbReference type="Gene3D" id="1.10.10.10">
    <property type="entry name" value="Winged helix-like DNA-binding domain superfamily/Winged helix DNA-binding domain"/>
    <property type="match status" value="1"/>
</dbReference>
<dbReference type="NCBIfam" id="TIGR02937">
    <property type="entry name" value="sigma70-ECF"/>
    <property type="match status" value="1"/>
</dbReference>
<dbReference type="RefSeq" id="WP_211862866.1">
    <property type="nucleotide sequence ID" value="NZ_JAAEDM010000041.1"/>
</dbReference>
<reference evidence="9" key="1">
    <citation type="submission" date="2020-01" db="EMBL/GenBank/DDBJ databases">
        <authorList>
            <person name="Rat A."/>
        </authorList>
    </citation>
    <scope>NUCLEOTIDE SEQUENCE</scope>
    <source>
        <strain evidence="9">LMG 31231</strain>
    </source>
</reference>
<keyword evidence="5 6" id="KW-0804">Transcription</keyword>
<evidence type="ECO:0000259" key="8">
    <source>
        <dbReference type="Pfam" id="PF08281"/>
    </source>
</evidence>
<accession>A0A9X9WZ67</accession>
<dbReference type="InterPro" id="IPR013324">
    <property type="entry name" value="RNA_pol_sigma_r3/r4-like"/>
</dbReference>
<dbReference type="PANTHER" id="PTHR43133">
    <property type="entry name" value="RNA POLYMERASE ECF-TYPE SIGMA FACTO"/>
    <property type="match status" value="1"/>
</dbReference>
<dbReference type="PROSITE" id="PS01063">
    <property type="entry name" value="SIGMA70_ECF"/>
    <property type="match status" value="1"/>
</dbReference>
<dbReference type="InterPro" id="IPR007627">
    <property type="entry name" value="RNA_pol_sigma70_r2"/>
</dbReference>
<dbReference type="Pfam" id="PF08281">
    <property type="entry name" value="Sigma70_r4_2"/>
    <property type="match status" value="1"/>
</dbReference>
<dbReference type="SUPFAM" id="SSF88946">
    <property type="entry name" value="Sigma2 domain of RNA polymerase sigma factors"/>
    <property type="match status" value="1"/>
</dbReference>
<feature type="domain" description="RNA polymerase sigma factor 70 region 4 type 2" evidence="8">
    <location>
        <begin position="125"/>
        <end position="177"/>
    </location>
</feature>
<keyword evidence="2 6" id="KW-0805">Transcription regulation</keyword>
<gene>
    <name evidence="9" type="ORF">GXW76_14790</name>
</gene>
<dbReference type="PANTHER" id="PTHR43133:SF62">
    <property type="entry name" value="RNA POLYMERASE SIGMA FACTOR SIGZ"/>
    <property type="match status" value="1"/>
</dbReference>
<evidence type="ECO:0000259" key="7">
    <source>
        <dbReference type="Pfam" id="PF04542"/>
    </source>
</evidence>
<evidence type="ECO:0000313" key="9">
    <source>
        <dbReference type="EMBL" id="MBR0672446.1"/>
    </source>
</evidence>